<dbReference type="RefSeq" id="WP_013645121.1">
    <property type="nucleotide sequence ID" value="NC_015216.1"/>
</dbReference>
<dbReference type="AlphaFoldDB" id="F0T8U2"/>
<protein>
    <submittedName>
        <fullName evidence="1">Uncharacterized protein</fullName>
    </submittedName>
</protein>
<dbReference type="InterPro" id="IPR030987">
    <property type="entry name" value="AbiV"/>
</dbReference>
<dbReference type="KEGG" id="mel:Metbo_1540"/>
<reference evidence="2" key="1">
    <citation type="submission" date="2011-02" db="EMBL/GenBank/DDBJ databases">
        <title>Complete sequence of Methanobacterium sp. AL-21.</title>
        <authorList>
            <consortium name="US DOE Joint Genome Institute"/>
            <person name="Lucas S."/>
            <person name="Copeland A."/>
            <person name="Lapidus A."/>
            <person name="Cheng J.-F."/>
            <person name="Goodwin L."/>
            <person name="Pitluck S."/>
            <person name="Chertkov O."/>
            <person name="Detter J.C."/>
            <person name="Han C."/>
            <person name="Tapia R."/>
            <person name="Land M."/>
            <person name="Hauser L."/>
            <person name="Kyrpides N."/>
            <person name="Ivanova N."/>
            <person name="Mikhailova N."/>
            <person name="Pagani I."/>
            <person name="Cadillo-Quiroz H."/>
            <person name="Imachi H."/>
            <person name="Zinder S."/>
            <person name="Liu W."/>
            <person name="Woyke T."/>
        </authorList>
    </citation>
    <scope>NUCLEOTIDE SEQUENCE [LARGE SCALE GENOMIC DNA]</scope>
    <source>
        <strain evidence="2">AL-21</strain>
    </source>
</reference>
<dbReference type="GeneID" id="10277995"/>
<sequence>MTSKKLPKDVKNHFEKYWKLCIKFFEDSEYQLASFFAITLIEEIGKLSIIRNKSLGGSFDDKGFYNHHKKYIYAAFDNLSNNYRVTRIYSKKESKFAELVLKKKLFDMRNNSLYLEEDMVTPEKVISRDDAFLLVCFAGEIYAEIQGESIGPSPDEWLKILEEVNQFREHNK</sequence>
<keyword evidence="2" id="KW-1185">Reference proteome</keyword>
<dbReference type="Proteomes" id="UP000007490">
    <property type="component" value="Chromosome"/>
</dbReference>
<accession>F0T8U2</accession>
<dbReference type="EMBL" id="CP002551">
    <property type="protein sequence ID" value="ADZ09770.1"/>
    <property type="molecule type" value="Genomic_DNA"/>
</dbReference>
<organism evidence="1 2">
    <name type="scientific">Methanobacterium lacus (strain AL-21)</name>
    <dbReference type="NCBI Taxonomy" id="877455"/>
    <lineage>
        <taxon>Archaea</taxon>
        <taxon>Methanobacteriati</taxon>
        <taxon>Methanobacteriota</taxon>
        <taxon>Methanomada group</taxon>
        <taxon>Methanobacteria</taxon>
        <taxon>Methanobacteriales</taxon>
        <taxon>Methanobacteriaceae</taxon>
        <taxon>Methanobacterium</taxon>
    </lineage>
</organism>
<gene>
    <name evidence="1" type="ordered locus">Metbo_1540</name>
</gene>
<reference evidence="1 2" key="2">
    <citation type="journal article" date="2014" name="Int. J. Syst. Evol. Microbiol.">
        <title>Methanobacterium paludis sp. nov. and a novel strain of Methanobacterium lacus isolated from northern peatlands.</title>
        <authorList>
            <person name="Cadillo-Quiroz H."/>
            <person name="Brauer S.L."/>
            <person name="Goodson N."/>
            <person name="Yavitt J.B."/>
            <person name="Zinder S.H."/>
        </authorList>
    </citation>
    <scope>NUCLEOTIDE SEQUENCE [LARGE SCALE GENOMIC DNA]</scope>
    <source>
        <strain evidence="1 2">AL-21</strain>
    </source>
</reference>
<evidence type="ECO:0000313" key="1">
    <source>
        <dbReference type="EMBL" id="ADZ09770.1"/>
    </source>
</evidence>
<dbReference type="Pfam" id="PF18728">
    <property type="entry name" value="HEPN_AbiV"/>
    <property type="match status" value="1"/>
</dbReference>
<dbReference type="HOGENOM" id="CLU_1551836_0_0_2"/>
<evidence type="ECO:0000313" key="2">
    <source>
        <dbReference type="Proteomes" id="UP000007490"/>
    </source>
</evidence>
<proteinExistence type="predicted"/>
<name>F0T8U2_METLA</name>
<dbReference type="NCBIfam" id="TIGR04498">
    <property type="entry name" value="AbiV_defense"/>
    <property type="match status" value="1"/>
</dbReference>